<feature type="compositionally biased region" description="Low complexity" evidence="1">
    <location>
        <begin position="70"/>
        <end position="79"/>
    </location>
</feature>
<reference evidence="3" key="1">
    <citation type="journal article" date="2019" name="Int. J. Syst. Evol. Microbiol.">
        <title>The Global Catalogue of Microorganisms (GCM) 10K type strain sequencing project: providing services to taxonomists for standard genome sequencing and annotation.</title>
        <authorList>
            <consortium name="The Broad Institute Genomics Platform"/>
            <consortium name="The Broad Institute Genome Sequencing Center for Infectious Disease"/>
            <person name="Wu L."/>
            <person name="Ma J."/>
        </authorList>
    </citation>
    <scope>NUCLEOTIDE SEQUENCE [LARGE SCALE GENOMIC DNA]</scope>
    <source>
        <strain evidence="3">JCM 4524</strain>
    </source>
</reference>
<dbReference type="Proteomes" id="UP001500151">
    <property type="component" value="Unassembled WGS sequence"/>
</dbReference>
<name>A0ABP6D9S0_9ACTN</name>
<evidence type="ECO:0000256" key="1">
    <source>
        <dbReference type="SAM" id="MobiDB-lite"/>
    </source>
</evidence>
<proteinExistence type="predicted"/>
<evidence type="ECO:0000313" key="3">
    <source>
        <dbReference type="Proteomes" id="UP001500151"/>
    </source>
</evidence>
<protein>
    <submittedName>
        <fullName evidence="2">Uncharacterized protein</fullName>
    </submittedName>
</protein>
<comment type="caution">
    <text evidence="2">The sequence shown here is derived from an EMBL/GenBank/DDBJ whole genome shotgun (WGS) entry which is preliminary data.</text>
</comment>
<evidence type="ECO:0000313" key="2">
    <source>
        <dbReference type="EMBL" id="GAA2637698.1"/>
    </source>
</evidence>
<keyword evidence="3" id="KW-1185">Reference proteome</keyword>
<dbReference type="EMBL" id="BAAASJ010000033">
    <property type="protein sequence ID" value="GAA2637698.1"/>
    <property type="molecule type" value="Genomic_DNA"/>
</dbReference>
<sequence>MSDLRAVNARLRQVVADKDELIASQDTLIRLQRDQLAGQDELLVEQARLIALVEEQNAALRRQVGLDSKSPPSARPAASVWIRRPLVRGSPRSSSGTSRR</sequence>
<feature type="region of interest" description="Disordered" evidence="1">
    <location>
        <begin position="64"/>
        <end position="100"/>
    </location>
</feature>
<organism evidence="2 3">
    <name type="scientific">Streptomyces vastus</name>
    <dbReference type="NCBI Taxonomy" id="285451"/>
    <lineage>
        <taxon>Bacteria</taxon>
        <taxon>Bacillati</taxon>
        <taxon>Actinomycetota</taxon>
        <taxon>Actinomycetes</taxon>
        <taxon>Kitasatosporales</taxon>
        <taxon>Streptomycetaceae</taxon>
        <taxon>Streptomyces</taxon>
    </lineage>
</organism>
<gene>
    <name evidence="2" type="ORF">GCM10010307_35480</name>
</gene>
<accession>A0ABP6D9S0</accession>
<feature type="compositionally biased region" description="Low complexity" evidence="1">
    <location>
        <begin position="88"/>
        <end position="100"/>
    </location>
</feature>